<keyword evidence="2" id="KW-1133">Transmembrane helix</keyword>
<evidence type="ECO:0000313" key="5">
    <source>
        <dbReference type="Proteomes" id="UP001628078"/>
    </source>
</evidence>
<dbReference type="PANTHER" id="PTHR30576:SF0">
    <property type="entry name" value="UNDECAPRENYL-PHOSPHATE N-ACETYLGALACTOSAMINYL 1-PHOSPHATE TRANSFERASE-RELATED"/>
    <property type="match status" value="1"/>
</dbReference>
<comment type="similarity">
    <text evidence="1">Belongs to the bacterial sugar transferase family.</text>
</comment>
<dbReference type="Pfam" id="PF02397">
    <property type="entry name" value="Bac_transf"/>
    <property type="match status" value="1"/>
</dbReference>
<organism evidence="4 5">
    <name type="scientific">Furfurilactobacillus curtus</name>
    <dbReference type="NCBI Taxonomy" id="1746200"/>
    <lineage>
        <taxon>Bacteria</taxon>
        <taxon>Bacillati</taxon>
        <taxon>Bacillota</taxon>
        <taxon>Bacilli</taxon>
        <taxon>Lactobacillales</taxon>
        <taxon>Lactobacillaceae</taxon>
        <taxon>Furfurilactobacillus</taxon>
    </lineage>
</organism>
<reference evidence="4 5" key="1">
    <citation type="submission" date="2022-03" db="EMBL/GenBank/DDBJ databases">
        <title>Draft genome sequence of Furfurilactobacillus curtus JCM 31185.</title>
        <authorList>
            <person name="Suzuki S."/>
            <person name="Endo A."/>
            <person name="Kajikawa A."/>
        </authorList>
    </citation>
    <scope>NUCLEOTIDE SEQUENCE [LARGE SCALE GENOMIC DNA]</scope>
    <source>
        <strain evidence="4 5">JCM 31185</strain>
    </source>
</reference>
<evidence type="ECO:0000256" key="2">
    <source>
        <dbReference type="SAM" id="Phobius"/>
    </source>
</evidence>
<evidence type="ECO:0000313" key="4">
    <source>
        <dbReference type="EMBL" id="GKT05739.1"/>
    </source>
</evidence>
<gene>
    <name evidence="4" type="primary">cps2E_1</name>
    <name evidence="4" type="ORF">JCM31185_10270</name>
</gene>
<keyword evidence="2" id="KW-0472">Membrane</keyword>
<dbReference type="InterPro" id="IPR003362">
    <property type="entry name" value="Bact_transf"/>
</dbReference>
<dbReference type="EMBL" id="BQXO01000002">
    <property type="protein sequence ID" value="GKT05739.1"/>
    <property type="molecule type" value="Genomic_DNA"/>
</dbReference>
<evidence type="ECO:0000256" key="1">
    <source>
        <dbReference type="ARBA" id="ARBA00006464"/>
    </source>
</evidence>
<dbReference type="RefSeq" id="WP_407883229.1">
    <property type="nucleotide sequence ID" value="NZ_BQXO01000002.1"/>
</dbReference>
<keyword evidence="2" id="KW-0812">Transmembrane</keyword>
<dbReference type="PANTHER" id="PTHR30576">
    <property type="entry name" value="COLANIC BIOSYNTHESIS UDP-GLUCOSE LIPID CARRIER TRANSFERASE"/>
    <property type="match status" value="1"/>
</dbReference>
<protein>
    <submittedName>
        <fullName evidence="4">Capsular polysaccharide biosynthesis protein</fullName>
    </submittedName>
</protein>
<dbReference type="Proteomes" id="UP001628078">
    <property type="component" value="Unassembled WGS sequence"/>
</dbReference>
<feature type="transmembrane region" description="Helical" evidence="2">
    <location>
        <begin position="39"/>
        <end position="64"/>
    </location>
</feature>
<comment type="caution">
    <text evidence="4">The sequence shown here is derived from an EMBL/GenBank/DDBJ whole genome shotgun (WGS) entry which is preliminary data.</text>
</comment>
<keyword evidence="5" id="KW-1185">Reference proteome</keyword>
<proteinExistence type="inferred from homology"/>
<accession>A0ABQ5JMJ9</accession>
<name>A0ABQ5JMJ9_9LACO</name>
<feature type="domain" description="Bacterial sugar transferase" evidence="3">
    <location>
        <begin position="34"/>
        <end position="214"/>
    </location>
</feature>
<sequence length="220" mass="24972">MEVTHVIERNDGTYDLLFVEKIGSPVSGEYVRVKRIFDFVFALILGLFALPIVFLFGLLVGLTSKGGVFYSQKRVGYMGKVIKITKLRSMSNDAESKSGAMWAQKNDPRVTAVGKFIRKTRIDELPQIWNVLKGEMSFIGPRPERPLMTHKFSDECPGFEQRLRVLPGLSGYAQIHGGYELTPKKKAELDNYYIEHVSYRMDFHIMFGTLRVILTGDGAR</sequence>
<evidence type="ECO:0000259" key="3">
    <source>
        <dbReference type="Pfam" id="PF02397"/>
    </source>
</evidence>